<evidence type="ECO:0000313" key="4">
    <source>
        <dbReference type="Proteomes" id="UP000199008"/>
    </source>
</evidence>
<feature type="domain" description="Phage capsid-like C-terminal" evidence="2">
    <location>
        <begin position="95"/>
        <end position="241"/>
    </location>
</feature>
<accession>A0A1G9F2A3</accession>
<dbReference type="InterPro" id="IPR054612">
    <property type="entry name" value="Phage_capsid-like_C"/>
</dbReference>
<dbReference type="RefSeq" id="WP_092986130.1">
    <property type="nucleotide sequence ID" value="NZ_FNFY01000010.1"/>
</dbReference>
<proteinExistence type="predicted"/>
<dbReference type="EMBL" id="FNFY01000010">
    <property type="protein sequence ID" value="SDK82425.1"/>
    <property type="molecule type" value="Genomic_DNA"/>
</dbReference>
<dbReference type="Pfam" id="PF05065">
    <property type="entry name" value="Phage_capsid"/>
    <property type="match status" value="1"/>
</dbReference>
<sequence>MAIKFGDTMKNYQEKKDAFVNAVQEGANDEKQNELFGEMFDAMTNDLSDEVRKSVAEENYDSSVLTARGANTLTNEEKKFYNELTTDVGYKEESLIPETILTRVFDELENEYPFLQTINIETMGVRTRIIEAEPEGQVVWGKIFGDIRGQLDAVFTERDLTLGKATCYVVLPKDLKDTGVTYIDAFVRAQIREAYSVAFAKMAIEGRGANQNEPVGLMKEINADTGAVTDKTSSGTLTFADADTAIEEFTDALSKLSVYGENGDKYRNVRGRVAVAVNPVNALFAESKFMKVTENNVYVTATPFGVEIVENKFVPADKAVVYIKDNYTLGVGGDKIVRMYDQTLAIEDCDLYTAKQFAYGEPKDNTSSLVYDLSIGGAELPEV</sequence>
<keyword evidence="4" id="KW-1185">Reference proteome</keyword>
<evidence type="ECO:0000256" key="1">
    <source>
        <dbReference type="ARBA" id="ARBA00004328"/>
    </source>
</evidence>
<protein>
    <submittedName>
        <fullName evidence="3">Phage major capsid protein, HK97 family</fullName>
    </submittedName>
</protein>
<dbReference type="OrthoDB" id="2043141at2"/>
<evidence type="ECO:0000313" key="3">
    <source>
        <dbReference type="EMBL" id="SDK82425.1"/>
    </source>
</evidence>
<dbReference type="STRING" id="576118.SAMN05216216_11087"/>
<gene>
    <name evidence="3" type="ORF">SAMN05216216_11087</name>
</gene>
<dbReference type="InterPro" id="IPR024455">
    <property type="entry name" value="Phage_capsid"/>
</dbReference>
<name>A0A1G9F2A3_9BACL</name>
<comment type="subcellular location">
    <subcellularLocation>
        <location evidence="1">Virion</location>
    </subcellularLocation>
</comment>
<dbReference type="AlphaFoldDB" id="A0A1G9F2A3"/>
<reference evidence="4" key="1">
    <citation type="submission" date="2016-10" db="EMBL/GenBank/DDBJ databases">
        <authorList>
            <person name="Varghese N."/>
            <person name="Submissions S."/>
        </authorList>
    </citation>
    <scope>NUCLEOTIDE SEQUENCE [LARGE SCALE GENOMIC DNA]</scope>
    <source>
        <strain evidence="4">CGMCC 1.8895</strain>
    </source>
</reference>
<organism evidence="3 4">
    <name type="scientific">Lacicoccus qingdaonensis</name>
    <dbReference type="NCBI Taxonomy" id="576118"/>
    <lineage>
        <taxon>Bacteria</taxon>
        <taxon>Bacillati</taxon>
        <taxon>Bacillota</taxon>
        <taxon>Bacilli</taxon>
        <taxon>Bacillales</taxon>
        <taxon>Salinicoccaceae</taxon>
        <taxon>Lacicoccus</taxon>
    </lineage>
</organism>
<dbReference type="SUPFAM" id="SSF56563">
    <property type="entry name" value="Major capsid protein gp5"/>
    <property type="match status" value="1"/>
</dbReference>
<dbReference type="Proteomes" id="UP000199008">
    <property type="component" value="Unassembled WGS sequence"/>
</dbReference>
<dbReference type="NCBIfam" id="TIGR01554">
    <property type="entry name" value="major_cap_HK97"/>
    <property type="match status" value="1"/>
</dbReference>
<evidence type="ECO:0000259" key="2">
    <source>
        <dbReference type="Pfam" id="PF05065"/>
    </source>
</evidence>